<dbReference type="CDD" id="cd08586">
    <property type="entry name" value="PI-PLCc_BcPLC_like"/>
    <property type="match status" value="1"/>
</dbReference>
<sequence length="479" mass="53130">MATLTIRNLTIHPLDLLSVHRFQSSRIKLGSLLQNVSSSLTGFLNATEPLKYAYEPIGDPLSAQTVSFHTAPFQTTHTDIPPTDLSNEVIRLTFRTEGDHHYEADVPSMGTQSAIMRKLTNGPHDLTIVYIPSRALLTVFSSAKLQAWMQELRDEWPLTLLSIPGTHNSPTCHRALPSVRCQATTIEEQLENGVRFLDIRVSAKPDDDALALVHGAFPISMSGTKYFGDMLEDVYRFLEENPSEAVLMSVKREGTGKATDGQMGHHLKNRYTDKRADRWWTDPRVPTLGEARGKIVLVRRFGLDDDMMRDGGGYGVDAQEWPDNCEDGLGGGGGFRIQDFYEISESQNIDKKIEFTRRQLERAAEQTFALAGMPNHDPEARPPPFFVNFLTASNFFNATCWPERIAAKVNPAVIDYLCGHHGDDGKGPLQLKVGCASTGIVVTDWVGAFENWDLVRCIVGMNARLQHLGSCSVGIEDSG</sequence>
<name>A0A9P7U597_9HYPO</name>
<dbReference type="AlphaFoldDB" id="A0A9P7U597"/>
<dbReference type="PROSITE" id="PS50007">
    <property type="entry name" value="PIPLC_X_DOMAIN"/>
    <property type="match status" value="1"/>
</dbReference>
<evidence type="ECO:0000259" key="1">
    <source>
        <dbReference type="SMART" id="SM00148"/>
    </source>
</evidence>
<organism evidence="2 3">
    <name type="scientific">Claviceps aff. purpurea</name>
    <dbReference type="NCBI Taxonomy" id="1967640"/>
    <lineage>
        <taxon>Eukaryota</taxon>
        <taxon>Fungi</taxon>
        <taxon>Dikarya</taxon>
        <taxon>Ascomycota</taxon>
        <taxon>Pezizomycotina</taxon>
        <taxon>Sordariomycetes</taxon>
        <taxon>Hypocreomycetidae</taxon>
        <taxon>Hypocreales</taxon>
        <taxon>Clavicipitaceae</taxon>
        <taxon>Claviceps</taxon>
    </lineage>
</organism>
<keyword evidence="3" id="KW-1185">Reference proteome</keyword>
<reference evidence="2 3" key="1">
    <citation type="journal article" date="2020" name="bioRxiv">
        <title>Whole genome comparisons of ergot fungi reveals the divergence and evolution of species within the genus Claviceps are the result of varying mechanisms driving genome evolution and host range expansion.</title>
        <authorList>
            <person name="Wyka S.A."/>
            <person name="Mondo S.J."/>
            <person name="Liu M."/>
            <person name="Dettman J."/>
            <person name="Nalam V."/>
            <person name="Broders K.D."/>
        </authorList>
    </citation>
    <scope>NUCLEOTIDE SEQUENCE [LARGE SCALE GENOMIC DNA]</scope>
    <source>
        <strain evidence="2 3">Clav52</strain>
    </source>
</reference>
<dbReference type="Gene3D" id="3.20.20.190">
    <property type="entry name" value="Phosphatidylinositol (PI) phosphodiesterase"/>
    <property type="match status" value="1"/>
</dbReference>
<dbReference type="GO" id="GO:0008081">
    <property type="term" value="F:phosphoric diester hydrolase activity"/>
    <property type="evidence" value="ECO:0007669"/>
    <property type="project" value="InterPro"/>
</dbReference>
<comment type="caution">
    <text evidence="2">The sequence shown here is derived from an EMBL/GenBank/DDBJ whole genome shotgun (WGS) entry which is preliminary data.</text>
</comment>
<gene>
    <name evidence="2" type="ORF">E4U09_006670</name>
</gene>
<dbReference type="EMBL" id="SRRH01000062">
    <property type="protein sequence ID" value="KAG6300585.1"/>
    <property type="molecule type" value="Genomic_DNA"/>
</dbReference>
<dbReference type="PANTHER" id="PTHR13593">
    <property type="match status" value="1"/>
</dbReference>
<evidence type="ECO:0000313" key="3">
    <source>
        <dbReference type="Proteomes" id="UP000707071"/>
    </source>
</evidence>
<dbReference type="Pfam" id="PF00388">
    <property type="entry name" value="PI-PLC-X"/>
    <property type="match status" value="1"/>
</dbReference>
<dbReference type="Proteomes" id="UP000707071">
    <property type="component" value="Unassembled WGS sequence"/>
</dbReference>
<proteinExistence type="predicted"/>
<dbReference type="SMART" id="SM00148">
    <property type="entry name" value="PLCXc"/>
    <property type="match status" value="1"/>
</dbReference>
<dbReference type="PANTHER" id="PTHR13593:SF113">
    <property type="entry name" value="SI:DKEY-266F7.9"/>
    <property type="match status" value="1"/>
</dbReference>
<dbReference type="InterPro" id="IPR017946">
    <property type="entry name" value="PLC-like_Pdiesterase_TIM-brl"/>
</dbReference>
<dbReference type="InterPro" id="IPR000909">
    <property type="entry name" value="PLipase_C_PInositol-sp_X_dom"/>
</dbReference>
<dbReference type="InterPro" id="IPR051057">
    <property type="entry name" value="PI-PLC_domain"/>
</dbReference>
<dbReference type="SUPFAM" id="SSF51695">
    <property type="entry name" value="PLC-like phosphodiesterases"/>
    <property type="match status" value="1"/>
</dbReference>
<feature type="domain" description="Phosphatidylinositol-specific phospholipase C X" evidence="1">
    <location>
        <begin position="154"/>
        <end position="300"/>
    </location>
</feature>
<accession>A0A9P7U597</accession>
<protein>
    <recommendedName>
        <fullName evidence="1">Phosphatidylinositol-specific phospholipase C X domain-containing protein</fullName>
    </recommendedName>
</protein>
<dbReference type="GO" id="GO:0006629">
    <property type="term" value="P:lipid metabolic process"/>
    <property type="evidence" value="ECO:0007669"/>
    <property type="project" value="InterPro"/>
</dbReference>
<evidence type="ECO:0000313" key="2">
    <source>
        <dbReference type="EMBL" id="KAG6300585.1"/>
    </source>
</evidence>